<name>A0ABT2N4Z2_9CYAN</name>
<proteinExistence type="predicted"/>
<feature type="region of interest" description="Disordered" evidence="1">
    <location>
        <begin position="88"/>
        <end position="107"/>
    </location>
</feature>
<dbReference type="EMBL" id="JAMXFA010000008">
    <property type="protein sequence ID" value="MCT7977657.1"/>
    <property type="molecule type" value="Genomic_DNA"/>
</dbReference>
<evidence type="ECO:0000313" key="2">
    <source>
        <dbReference type="EMBL" id="MCT7977657.1"/>
    </source>
</evidence>
<evidence type="ECO:0000256" key="1">
    <source>
        <dbReference type="SAM" id="MobiDB-lite"/>
    </source>
</evidence>
<gene>
    <name evidence="2" type="ORF">NG792_08070</name>
</gene>
<accession>A0ABT2N4Z2</accession>
<comment type="caution">
    <text evidence="2">The sequence shown here is derived from an EMBL/GenBank/DDBJ whole genome shotgun (WGS) entry which is preliminary data.</text>
</comment>
<dbReference type="RefSeq" id="WP_261235119.1">
    <property type="nucleotide sequence ID" value="NZ_JAMXFA010000008.1"/>
</dbReference>
<organism evidence="2 3">
    <name type="scientific">Laspinema olomoucense D3b</name>
    <dbReference type="NCBI Taxonomy" id="2953688"/>
    <lineage>
        <taxon>Bacteria</taxon>
        <taxon>Bacillati</taxon>
        <taxon>Cyanobacteriota</taxon>
        <taxon>Cyanophyceae</taxon>
        <taxon>Oscillatoriophycideae</taxon>
        <taxon>Oscillatoriales</taxon>
        <taxon>Laspinemataceae</taxon>
        <taxon>Laspinema</taxon>
        <taxon>Laspinema olomoucense</taxon>
    </lineage>
</organism>
<sequence>MSKTLSDYRNEYGEEFRAGYQTLAGGGPNNTTARVWRILSREDIRDSSGKRIPWVVAEGASTELEAWELFEKNLAALKTPFEFDNPGDELDPNFVWESNPLEGFPPQ</sequence>
<keyword evidence="3" id="KW-1185">Reference proteome</keyword>
<reference evidence="2 3" key="1">
    <citation type="journal article" date="2022" name="Front. Microbiol.">
        <title>High genomic differentiation and limited gene flow indicate recent cryptic speciation within the genus Laspinema (cyanobacteria).</title>
        <authorList>
            <person name="Stanojkovic A."/>
            <person name="Skoupy S."/>
            <person name="Skaloud P."/>
            <person name="Dvorak P."/>
        </authorList>
    </citation>
    <scope>NUCLEOTIDE SEQUENCE [LARGE SCALE GENOMIC DNA]</scope>
    <source>
        <strain evidence="2 3">D3b</strain>
    </source>
</reference>
<dbReference type="Proteomes" id="UP001525961">
    <property type="component" value="Unassembled WGS sequence"/>
</dbReference>
<evidence type="ECO:0000313" key="3">
    <source>
        <dbReference type="Proteomes" id="UP001525961"/>
    </source>
</evidence>
<protein>
    <submittedName>
        <fullName evidence="2">Uncharacterized protein</fullName>
    </submittedName>
</protein>